<reference evidence="2" key="2">
    <citation type="submission" date="2015-01" db="EMBL/GenBank/DDBJ databases">
        <title>Evolutionary Origins and Diversification of the Mycorrhizal Mutualists.</title>
        <authorList>
            <consortium name="DOE Joint Genome Institute"/>
            <consortium name="Mycorrhizal Genomics Consortium"/>
            <person name="Kohler A."/>
            <person name="Kuo A."/>
            <person name="Nagy L.G."/>
            <person name="Floudas D."/>
            <person name="Copeland A."/>
            <person name="Barry K.W."/>
            <person name="Cichocki N."/>
            <person name="Veneault-Fourrey C."/>
            <person name="LaButti K."/>
            <person name="Lindquist E.A."/>
            <person name="Lipzen A."/>
            <person name="Lundell T."/>
            <person name="Morin E."/>
            <person name="Murat C."/>
            <person name="Riley R."/>
            <person name="Ohm R."/>
            <person name="Sun H."/>
            <person name="Tunlid A."/>
            <person name="Henrissat B."/>
            <person name="Grigoriev I.V."/>
            <person name="Hibbett D.S."/>
            <person name="Martin F."/>
        </authorList>
    </citation>
    <scope>NUCLEOTIDE SEQUENCE [LARGE SCALE GENOMIC DNA]</scope>
    <source>
        <strain evidence="2">F 1598</strain>
    </source>
</reference>
<dbReference type="Proteomes" id="UP000054166">
    <property type="component" value="Unassembled WGS sequence"/>
</dbReference>
<name>A0A0C3C2F2_PILCF</name>
<reference evidence="1 2" key="1">
    <citation type="submission" date="2014-04" db="EMBL/GenBank/DDBJ databases">
        <authorList>
            <consortium name="DOE Joint Genome Institute"/>
            <person name="Kuo A."/>
            <person name="Tarkka M."/>
            <person name="Buscot F."/>
            <person name="Kohler A."/>
            <person name="Nagy L.G."/>
            <person name="Floudas D."/>
            <person name="Copeland A."/>
            <person name="Barry K.W."/>
            <person name="Cichocki N."/>
            <person name="Veneault-Fourrey C."/>
            <person name="LaButti K."/>
            <person name="Lindquist E.A."/>
            <person name="Lipzen A."/>
            <person name="Lundell T."/>
            <person name="Morin E."/>
            <person name="Murat C."/>
            <person name="Sun H."/>
            <person name="Tunlid A."/>
            <person name="Henrissat B."/>
            <person name="Grigoriev I.V."/>
            <person name="Hibbett D.S."/>
            <person name="Martin F."/>
            <person name="Nordberg H.P."/>
            <person name="Cantor M.N."/>
            <person name="Hua S.X."/>
        </authorList>
    </citation>
    <scope>NUCLEOTIDE SEQUENCE [LARGE SCALE GENOMIC DNA]</scope>
    <source>
        <strain evidence="1 2">F 1598</strain>
    </source>
</reference>
<dbReference type="HOGENOM" id="CLU_2997246_0_0_1"/>
<proteinExistence type="predicted"/>
<organism evidence="1 2">
    <name type="scientific">Piloderma croceum (strain F 1598)</name>
    <dbReference type="NCBI Taxonomy" id="765440"/>
    <lineage>
        <taxon>Eukaryota</taxon>
        <taxon>Fungi</taxon>
        <taxon>Dikarya</taxon>
        <taxon>Basidiomycota</taxon>
        <taxon>Agaricomycotina</taxon>
        <taxon>Agaricomycetes</taxon>
        <taxon>Agaricomycetidae</taxon>
        <taxon>Atheliales</taxon>
        <taxon>Atheliaceae</taxon>
        <taxon>Piloderma</taxon>
    </lineage>
</organism>
<dbReference type="EMBL" id="KN832990">
    <property type="protein sequence ID" value="KIM83712.1"/>
    <property type="molecule type" value="Genomic_DNA"/>
</dbReference>
<gene>
    <name evidence="1" type="ORF">PILCRDRAFT_434060</name>
</gene>
<keyword evidence="2" id="KW-1185">Reference proteome</keyword>
<accession>A0A0C3C2F2</accession>
<evidence type="ECO:0000313" key="2">
    <source>
        <dbReference type="Proteomes" id="UP000054166"/>
    </source>
</evidence>
<evidence type="ECO:0000313" key="1">
    <source>
        <dbReference type="EMBL" id="KIM83712.1"/>
    </source>
</evidence>
<dbReference type="AlphaFoldDB" id="A0A0C3C2F2"/>
<sequence length="57" mass="6375">MFTLCLPASHTFGRSGRYLGRDIVYGLCIELDSNVEDQFTPRCLSLRASSIACTLIY</sequence>
<dbReference type="InParanoid" id="A0A0C3C2F2"/>
<protein>
    <submittedName>
        <fullName evidence="1">Uncharacterized protein</fullName>
    </submittedName>
</protein>